<evidence type="ECO:0000313" key="6">
    <source>
        <dbReference type="Proteomes" id="UP000799429"/>
    </source>
</evidence>
<dbReference type="Proteomes" id="UP000799429">
    <property type="component" value="Unassembled WGS sequence"/>
</dbReference>
<feature type="compositionally biased region" description="Low complexity" evidence="2">
    <location>
        <begin position="119"/>
        <end position="145"/>
    </location>
</feature>
<name>A0A9P4VP57_9PEZI</name>
<accession>A0A9P4VP57</accession>
<dbReference type="Pfam" id="PF10342">
    <property type="entry name" value="Kre9_KNH"/>
    <property type="match status" value="1"/>
</dbReference>
<evidence type="ECO:0000259" key="4">
    <source>
        <dbReference type="Pfam" id="PF10342"/>
    </source>
</evidence>
<feature type="chain" id="PRO_5040427121" description="Yeast cell wall synthesis Kre9/Knh1-like N-terminal domain-containing protein" evidence="3">
    <location>
        <begin position="21"/>
        <end position="145"/>
    </location>
</feature>
<evidence type="ECO:0000256" key="3">
    <source>
        <dbReference type="SAM" id="SignalP"/>
    </source>
</evidence>
<sequence length="145" mass="15189">MRFFTTALAGASALVSLVAAQSLTLQFRGLEGLYTVGVPTTISYVAPDLEDPVTITLRRGESGNLDTIATLTSSATGGSYRWTPDEDLPVGADYALQITQGDEINYSGQFTIAGGPNPSTSTLSSGMTTSTETETASITQTRVRV</sequence>
<dbReference type="InterPro" id="IPR052982">
    <property type="entry name" value="SRP1/TIP1-like"/>
</dbReference>
<dbReference type="InterPro" id="IPR018466">
    <property type="entry name" value="Kre9/Knh1-like_N"/>
</dbReference>
<dbReference type="PANTHER" id="PTHR40633:SF1">
    <property type="entry name" value="GPI ANCHORED SERINE-THREONINE RICH PROTEIN (AFU_ORTHOLOGUE AFUA_1G03630)"/>
    <property type="match status" value="1"/>
</dbReference>
<dbReference type="PANTHER" id="PTHR40633">
    <property type="entry name" value="MATRIX PROTEIN, PUTATIVE (AFU_ORTHOLOGUE AFUA_8G05410)-RELATED"/>
    <property type="match status" value="1"/>
</dbReference>
<feature type="signal peptide" evidence="3">
    <location>
        <begin position="1"/>
        <end position="20"/>
    </location>
</feature>
<dbReference type="OrthoDB" id="5589325at2759"/>
<feature type="domain" description="Yeast cell wall synthesis Kre9/Knh1-like N-terminal" evidence="4">
    <location>
        <begin position="35"/>
        <end position="112"/>
    </location>
</feature>
<organism evidence="5 6">
    <name type="scientific">Patellaria atrata CBS 101060</name>
    <dbReference type="NCBI Taxonomy" id="1346257"/>
    <lineage>
        <taxon>Eukaryota</taxon>
        <taxon>Fungi</taxon>
        <taxon>Dikarya</taxon>
        <taxon>Ascomycota</taxon>
        <taxon>Pezizomycotina</taxon>
        <taxon>Dothideomycetes</taxon>
        <taxon>Dothideomycetes incertae sedis</taxon>
        <taxon>Patellariales</taxon>
        <taxon>Patellariaceae</taxon>
        <taxon>Patellaria</taxon>
    </lineage>
</organism>
<evidence type="ECO:0000256" key="2">
    <source>
        <dbReference type="SAM" id="MobiDB-lite"/>
    </source>
</evidence>
<reference evidence="5" key="1">
    <citation type="journal article" date="2020" name="Stud. Mycol.">
        <title>101 Dothideomycetes genomes: a test case for predicting lifestyles and emergence of pathogens.</title>
        <authorList>
            <person name="Haridas S."/>
            <person name="Albert R."/>
            <person name="Binder M."/>
            <person name="Bloem J."/>
            <person name="Labutti K."/>
            <person name="Salamov A."/>
            <person name="Andreopoulos B."/>
            <person name="Baker S."/>
            <person name="Barry K."/>
            <person name="Bills G."/>
            <person name="Bluhm B."/>
            <person name="Cannon C."/>
            <person name="Castanera R."/>
            <person name="Culley D."/>
            <person name="Daum C."/>
            <person name="Ezra D."/>
            <person name="Gonzalez J."/>
            <person name="Henrissat B."/>
            <person name="Kuo A."/>
            <person name="Liang C."/>
            <person name="Lipzen A."/>
            <person name="Lutzoni F."/>
            <person name="Magnuson J."/>
            <person name="Mondo S."/>
            <person name="Nolan M."/>
            <person name="Ohm R."/>
            <person name="Pangilinan J."/>
            <person name="Park H.-J."/>
            <person name="Ramirez L."/>
            <person name="Alfaro M."/>
            <person name="Sun H."/>
            <person name="Tritt A."/>
            <person name="Yoshinaga Y."/>
            <person name="Zwiers L.-H."/>
            <person name="Turgeon B."/>
            <person name="Goodwin S."/>
            <person name="Spatafora J."/>
            <person name="Crous P."/>
            <person name="Grigoriev I."/>
        </authorList>
    </citation>
    <scope>NUCLEOTIDE SEQUENCE</scope>
    <source>
        <strain evidence="5">CBS 101060</strain>
    </source>
</reference>
<dbReference type="AlphaFoldDB" id="A0A9P4VP57"/>
<evidence type="ECO:0000256" key="1">
    <source>
        <dbReference type="ARBA" id="ARBA00022729"/>
    </source>
</evidence>
<proteinExistence type="predicted"/>
<dbReference type="EMBL" id="MU006103">
    <property type="protein sequence ID" value="KAF2836412.1"/>
    <property type="molecule type" value="Genomic_DNA"/>
</dbReference>
<evidence type="ECO:0000313" key="5">
    <source>
        <dbReference type="EMBL" id="KAF2836412.1"/>
    </source>
</evidence>
<feature type="region of interest" description="Disordered" evidence="2">
    <location>
        <begin position="116"/>
        <end position="145"/>
    </location>
</feature>
<comment type="caution">
    <text evidence="5">The sequence shown here is derived from an EMBL/GenBank/DDBJ whole genome shotgun (WGS) entry which is preliminary data.</text>
</comment>
<keyword evidence="1 3" id="KW-0732">Signal</keyword>
<keyword evidence="6" id="KW-1185">Reference proteome</keyword>
<protein>
    <recommendedName>
        <fullName evidence="4">Yeast cell wall synthesis Kre9/Knh1-like N-terminal domain-containing protein</fullName>
    </recommendedName>
</protein>
<gene>
    <name evidence="5" type="ORF">M501DRAFT_236858</name>
</gene>